<keyword evidence="3" id="KW-1185">Reference proteome</keyword>
<feature type="region of interest" description="Disordered" evidence="1">
    <location>
        <begin position="17"/>
        <end position="46"/>
    </location>
</feature>
<evidence type="ECO:0000313" key="3">
    <source>
        <dbReference type="Proteomes" id="UP000266188"/>
    </source>
</evidence>
<dbReference type="InterPro" id="IPR021036">
    <property type="entry name" value="Ribosomal_mS45"/>
</dbReference>
<sequence length="366" mass="42038">MPPRIQTKLVTNALLHPHSTPGALLTPTCTPCQRSTRSFTSTPASQTRLREKMFEWLNGDGQEFKSHTPGSPNYVTKLTERRQGGQGDGRVHRPFPLNPYFTSESILSEELRNEIHRLVMVEKRSVREVSVKMGVDMRRIGAVVRLVELEKRWKAEKKPLALPYARAIHEMVPVTPLEKNPGEAQPTHESINDLPTHKLTEAQIFYPVSESRQFNRVDAGRVFSGAMALPHSEAEYINKNPTEAILRTTEKPSRIERVGKGDDEHQVLQPADARIPHPQLVAHYRDRNELPNEKAEWGKRYQERLDRDQRVRAERRQKRIRSEEERTLKVRPENSKFEFRFEDVTFSKETAGADGRGTKAPGMRYG</sequence>
<dbReference type="PANTHER" id="PTHR28158">
    <property type="entry name" value="37S RIBOSOMAL PROTEIN S35, MITOCHONDRIAL"/>
    <property type="match status" value="1"/>
</dbReference>
<reference evidence="3" key="1">
    <citation type="submission" date="2017-02" db="EMBL/GenBank/DDBJ databases">
        <authorList>
            <person name="Tafer H."/>
            <person name="Lopandic K."/>
        </authorList>
    </citation>
    <scope>NUCLEOTIDE SEQUENCE [LARGE SCALE GENOMIC DNA]</scope>
    <source>
        <strain evidence="3">CBS 366.77</strain>
    </source>
</reference>
<name>A0A3A2Z8X4_9EURO</name>
<dbReference type="EMBL" id="MVGC01000414">
    <property type="protein sequence ID" value="RJE19366.1"/>
    <property type="molecule type" value="Genomic_DNA"/>
</dbReference>
<dbReference type="GO" id="GO:0032543">
    <property type="term" value="P:mitochondrial translation"/>
    <property type="evidence" value="ECO:0007669"/>
    <property type="project" value="TreeGrafter"/>
</dbReference>
<dbReference type="Pfam" id="PF12298">
    <property type="entry name" value="Bot1p"/>
    <property type="match status" value="1"/>
</dbReference>
<evidence type="ECO:0000313" key="2">
    <source>
        <dbReference type="EMBL" id="RJE19366.1"/>
    </source>
</evidence>
<feature type="region of interest" description="Disordered" evidence="1">
    <location>
        <begin position="347"/>
        <end position="366"/>
    </location>
</feature>
<dbReference type="PANTHER" id="PTHR28158:SF1">
    <property type="entry name" value="SMALL RIBOSOMAL SUBUNIT PROTEIN MS45"/>
    <property type="match status" value="1"/>
</dbReference>
<comment type="caution">
    <text evidence="2">The sequence shown here is derived from an EMBL/GenBank/DDBJ whole genome shotgun (WGS) entry which is preliminary data.</text>
</comment>
<dbReference type="OrthoDB" id="10052321at2759"/>
<dbReference type="GO" id="GO:0003735">
    <property type="term" value="F:structural constituent of ribosome"/>
    <property type="evidence" value="ECO:0007669"/>
    <property type="project" value="TreeGrafter"/>
</dbReference>
<accession>A0A3A2Z8X4</accession>
<gene>
    <name evidence="2" type="ORF">PHISCL_08300</name>
</gene>
<dbReference type="STRING" id="2070753.A0A3A2Z8X4"/>
<protein>
    <submittedName>
        <fullName evidence="2">Eukaryotic mitochondrial regulator protein</fullName>
    </submittedName>
</protein>
<feature type="compositionally biased region" description="Polar residues" evidence="1">
    <location>
        <begin position="27"/>
        <end position="46"/>
    </location>
</feature>
<evidence type="ECO:0000256" key="1">
    <source>
        <dbReference type="SAM" id="MobiDB-lite"/>
    </source>
</evidence>
<dbReference type="AlphaFoldDB" id="A0A3A2Z8X4"/>
<organism evidence="2 3">
    <name type="scientific">Aspergillus sclerotialis</name>
    <dbReference type="NCBI Taxonomy" id="2070753"/>
    <lineage>
        <taxon>Eukaryota</taxon>
        <taxon>Fungi</taxon>
        <taxon>Dikarya</taxon>
        <taxon>Ascomycota</taxon>
        <taxon>Pezizomycotina</taxon>
        <taxon>Eurotiomycetes</taxon>
        <taxon>Eurotiomycetidae</taxon>
        <taxon>Eurotiales</taxon>
        <taxon>Aspergillaceae</taxon>
        <taxon>Aspergillus</taxon>
        <taxon>Aspergillus subgen. Polypaecilum</taxon>
    </lineage>
</organism>
<dbReference type="GO" id="GO:0005763">
    <property type="term" value="C:mitochondrial small ribosomal subunit"/>
    <property type="evidence" value="ECO:0007669"/>
    <property type="project" value="TreeGrafter"/>
</dbReference>
<dbReference type="Proteomes" id="UP000266188">
    <property type="component" value="Unassembled WGS sequence"/>
</dbReference>
<proteinExistence type="predicted"/>